<gene>
    <name evidence="12" type="ORF">PENTCL1PPCAC_8144</name>
</gene>
<organism evidence="12 13">
    <name type="scientific">Pristionchus entomophagus</name>
    <dbReference type="NCBI Taxonomy" id="358040"/>
    <lineage>
        <taxon>Eukaryota</taxon>
        <taxon>Metazoa</taxon>
        <taxon>Ecdysozoa</taxon>
        <taxon>Nematoda</taxon>
        <taxon>Chromadorea</taxon>
        <taxon>Rhabditida</taxon>
        <taxon>Rhabditina</taxon>
        <taxon>Diplogasteromorpha</taxon>
        <taxon>Diplogasteroidea</taxon>
        <taxon>Neodiplogasteridae</taxon>
        <taxon>Pristionchus</taxon>
    </lineage>
</organism>
<keyword evidence="9 11" id="KW-0472">Membrane</keyword>
<dbReference type="GO" id="GO:0005789">
    <property type="term" value="C:endoplasmic reticulum membrane"/>
    <property type="evidence" value="ECO:0007669"/>
    <property type="project" value="TreeGrafter"/>
</dbReference>
<comment type="pathway">
    <text evidence="2">Lipid metabolism; fatty acid biosynthesis.</text>
</comment>
<evidence type="ECO:0000256" key="1">
    <source>
        <dbReference type="ARBA" id="ARBA00004141"/>
    </source>
</evidence>
<sequence>NSNFKVTMIQLDWDRLTTVRLNRSELFDITIGATNGFNDQKARAFADEHWYFIVQCCITYFFLIFGIKFFMRNREPFDLQRPLNAWNMILAIFSTAGAIAMAPDFFRVLRDKGFRGSYCDTYGMTTGTNGFWMFIFVLSKLAEFTDTFFIVLRKKPLLFLHWYHHILTLMYGFYSYPASPAFNRYLTYLNLVVHSFMYTYYFLRSINVKIPGAVAKAITTSQILQFVISIVVLVFCGIEHYILKSDCEIDIPSFWFASLMDLSYLVLFVNFFLKSYVVKGGKDKYKKVDDGQKKKQ</sequence>
<keyword evidence="5 11" id="KW-0812">Transmembrane</keyword>
<dbReference type="Pfam" id="PF01151">
    <property type="entry name" value="ELO"/>
    <property type="match status" value="1"/>
</dbReference>
<feature type="transmembrane region" description="Helical" evidence="11">
    <location>
        <begin position="185"/>
        <end position="203"/>
    </location>
</feature>
<keyword evidence="4 11" id="KW-0808">Transferase</keyword>
<dbReference type="GO" id="GO:0042761">
    <property type="term" value="P:very long-chain fatty acid biosynthetic process"/>
    <property type="evidence" value="ECO:0007669"/>
    <property type="project" value="TreeGrafter"/>
</dbReference>
<keyword evidence="7 11" id="KW-1133">Transmembrane helix</keyword>
<keyword evidence="10 11" id="KW-0275">Fatty acid biosynthesis</keyword>
<feature type="transmembrane region" description="Helical" evidence="11">
    <location>
        <begin position="254"/>
        <end position="277"/>
    </location>
</feature>
<evidence type="ECO:0000256" key="11">
    <source>
        <dbReference type="RuleBase" id="RU361115"/>
    </source>
</evidence>
<keyword evidence="6 11" id="KW-0276">Fatty acid metabolism</keyword>
<reference evidence="12" key="1">
    <citation type="submission" date="2023-10" db="EMBL/GenBank/DDBJ databases">
        <title>Genome assembly of Pristionchus species.</title>
        <authorList>
            <person name="Yoshida K."/>
            <person name="Sommer R.J."/>
        </authorList>
    </citation>
    <scope>NUCLEOTIDE SEQUENCE</scope>
    <source>
        <strain evidence="12">RS0144</strain>
    </source>
</reference>
<dbReference type="GO" id="GO:0019367">
    <property type="term" value="P:fatty acid elongation, saturated fatty acid"/>
    <property type="evidence" value="ECO:0007669"/>
    <property type="project" value="TreeGrafter"/>
</dbReference>
<accession>A0AAV5SSY4</accession>
<evidence type="ECO:0000256" key="9">
    <source>
        <dbReference type="ARBA" id="ARBA00023136"/>
    </source>
</evidence>
<dbReference type="PANTHER" id="PTHR11157:SF26">
    <property type="entry name" value="ELONGATION OF LONG CHAIN FATTY ACIDS PROTEIN 1"/>
    <property type="match status" value="1"/>
</dbReference>
<keyword evidence="13" id="KW-1185">Reference proteome</keyword>
<dbReference type="EMBL" id="BTSX01000002">
    <property type="protein sequence ID" value="GMS85969.1"/>
    <property type="molecule type" value="Genomic_DNA"/>
</dbReference>
<evidence type="ECO:0000313" key="12">
    <source>
        <dbReference type="EMBL" id="GMS85969.1"/>
    </source>
</evidence>
<dbReference type="PROSITE" id="PS01188">
    <property type="entry name" value="ELO"/>
    <property type="match status" value="1"/>
</dbReference>
<feature type="transmembrane region" description="Helical" evidence="11">
    <location>
        <begin position="159"/>
        <end position="179"/>
    </location>
</feature>
<evidence type="ECO:0000256" key="8">
    <source>
        <dbReference type="ARBA" id="ARBA00023098"/>
    </source>
</evidence>
<keyword evidence="3 11" id="KW-0444">Lipid biosynthesis</keyword>
<feature type="transmembrane region" description="Helical" evidence="11">
    <location>
        <begin position="50"/>
        <end position="71"/>
    </location>
</feature>
<dbReference type="EC" id="2.3.1.199" evidence="11"/>
<dbReference type="AlphaFoldDB" id="A0AAV5SSY4"/>
<comment type="similarity">
    <text evidence="11">Belongs to the ELO family.</text>
</comment>
<evidence type="ECO:0000256" key="4">
    <source>
        <dbReference type="ARBA" id="ARBA00022679"/>
    </source>
</evidence>
<dbReference type="Proteomes" id="UP001432027">
    <property type="component" value="Unassembled WGS sequence"/>
</dbReference>
<evidence type="ECO:0000256" key="3">
    <source>
        <dbReference type="ARBA" id="ARBA00022516"/>
    </source>
</evidence>
<comment type="subcellular location">
    <subcellularLocation>
        <location evidence="1">Membrane</location>
        <topology evidence="1">Multi-pass membrane protein</topology>
    </subcellularLocation>
</comment>
<dbReference type="GO" id="GO:0009922">
    <property type="term" value="F:fatty acid elongase activity"/>
    <property type="evidence" value="ECO:0007669"/>
    <property type="project" value="UniProtKB-EC"/>
</dbReference>
<feature type="transmembrane region" description="Helical" evidence="11">
    <location>
        <begin position="131"/>
        <end position="152"/>
    </location>
</feature>
<dbReference type="PANTHER" id="PTHR11157">
    <property type="entry name" value="FATTY ACID ACYL TRANSFERASE-RELATED"/>
    <property type="match status" value="1"/>
</dbReference>
<evidence type="ECO:0000256" key="10">
    <source>
        <dbReference type="ARBA" id="ARBA00023160"/>
    </source>
</evidence>
<dbReference type="GO" id="GO:0034626">
    <property type="term" value="P:fatty acid elongation, polyunsaturated fatty acid"/>
    <property type="evidence" value="ECO:0007669"/>
    <property type="project" value="TreeGrafter"/>
</dbReference>
<dbReference type="InterPro" id="IPR002076">
    <property type="entry name" value="ELO_fam"/>
</dbReference>
<proteinExistence type="inferred from homology"/>
<dbReference type="GO" id="GO:0030148">
    <property type="term" value="P:sphingolipid biosynthetic process"/>
    <property type="evidence" value="ECO:0007669"/>
    <property type="project" value="TreeGrafter"/>
</dbReference>
<name>A0AAV5SSY4_9BILA</name>
<comment type="catalytic activity">
    <reaction evidence="11">
        <text>a very-long-chain acyl-CoA + malonyl-CoA + H(+) = a very-long-chain 3-oxoacyl-CoA + CO2 + CoA</text>
        <dbReference type="Rhea" id="RHEA:32727"/>
        <dbReference type="ChEBI" id="CHEBI:15378"/>
        <dbReference type="ChEBI" id="CHEBI:16526"/>
        <dbReference type="ChEBI" id="CHEBI:57287"/>
        <dbReference type="ChEBI" id="CHEBI:57384"/>
        <dbReference type="ChEBI" id="CHEBI:90725"/>
        <dbReference type="ChEBI" id="CHEBI:90736"/>
        <dbReference type="EC" id="2.3.1.199"/>
    </reaction>
</comment>
<feature type="non-terminal residue" evidence="12">
    <location>
        <position position="1"/>
    </location>
</feature>
<feature type="transmembrane region" description="Helical" evidence="11">
    <location>
        <begin position="223"/>
        <end position="242"/>
    </location>
</feature>
<evidence type="ECO:0000256" key="2">
    <source>
        <dbReference type="ARBA" id="ARBA00005194"/>
    </source>
</evidence>
<protein>
    <recommendedName>
        <fullName evidence="11">Elongation of very long chain fatty acids protein</fullName>
        <ecNumber evidence="11">2.3.1.199</ecNumber>
    </recommendedName>
    <alternativeName>
        <fullName evidence="11">Very-long-chain 3-oxoacyl-CoA synthase</fullName>
    </alternativeName>
</protein>
<evidence type="ECO:0000256" key="7">
    <source>
        <dbReference type="ARBA" id="ARBA00022989"/>
    </source>
</evidence>
<evidence type="ECO:0000256" key="5">
    <source>
        <dbReference type="ARBA" id="ARBA00022692"/>
    </source>
</evidence>
<evidence type="ECO:0000313" key="13">
    <source>
        <dbReference type="Proteomes" id="UP001432027"/>
    </source>
</evidence>
<dbReference type="GO" id="GO:0034625">
    <property type="term" value="P:fatty acid elongation, monounsaturated fatty acid"/>
    <property type="evidence" value="ECO:0007669"/>
    <property type="project" value="TreeGrafter"/>
</dbReference>
<dbReference type="InterPro" id="IPR030457">
    <property type="entry name" value="ELO_CS"/>
</dbReference>
<comment type="caution">
    <text evidence="12">The sequence shown here is derived from an EMBL/GenBank/DDBJ whole genome shotgun (WGS) entry which is preliminary data.</text>
</comment>
<evidence type="ECO:0000256" key="6">
    <source>
        <dbReference type="ARBA" id="ARBA00022832"/>
    </source>
</evidence>
<feature type="transmembrane region" description="Helical" evidence="11">
    <location>
        <begin position="83"/>
        <end position="102"/>
    </location>
</feature>
<keyword evidence="8 11" id="KW-0443">Lipid metabolism</keyword>